<keyword evidence="7" id="KW-0732">Signal</keyword>
<feature type="active site" evidence="16">
    <location>
        <position position="375"/>
    </location>
</feature>
<keyword evidence="19" id="KW-0812">Transmembrane</keyword>
<evidence type="ECO:0000256" key="14">
    <source>
        <dbReference type="ARBA" id="ARBA00023180"/>
    </source>
</evidence>
<evidence type="ECO:0000313" key="21">
    <source>
        <dbReference type="Proteomes" id="UP001338582"/>
    </source>
</evidence>
<dbReference type="EMBL" id="CP138898">
    <property type="protein sequence ID" value="WPK27009.1"/>
    <property type="molecule type" value="Genomic_DNA"/>
</dbReference>
<dbReference type="RefSeq" id="XP_062879388.1">
    <property type="nucleotide sequence ID" value="XM_063023318.1"/>
</dbReference>
<comment type="subunit">
    <text evidence="4">May function both as a monomer and a homodimer.</text>
</comment>
<keyword evidence="21" id="KW-1185">Reference proteome</keyword>
<feature type="disulfide bond" description="Redox-active" evidence="18">
    <location>
        <begin position="110"/>
        <end position="115"/>
    </location>
</feature>
<evidence type="ECO:0000256" key="11">
    <source>
        <dbReference type="ARBA" id="ARBA00023002"/>
    </source>
</evidence>
<dbReference type="GO" id="GO:0016972">
    <property type="term" value="F:thiol oxidase activity"/>
    <property type="evidence" value="ECO:0007669"/>
    <property type="project" value="InterPro"/>
</dbReference>
<keyword evidence="11" id="KW-0560">Oxidoreductase</keyword>
<feature type="binding site" evidence="17">
    <location>
        <position position="180"/>
    </location>
    <ligand>
        <name>FAD</name>
        <dbReference type="ChEBI" id="CHEBI:57692"/>
    </ligand>
</feature>
<evidence type="ECO:0000313" key="20">
    <source>
        <dbReference type="EMBL" id="WPK27009.1"/>
    </source>
</evidence>
<organism evidence="20 21">
    <name type="scientific">Australozyma saopauloensis</name>
    <dbReference type="NCBI Taxonomy" id="291208"/>
    <lineage>
        <taxon>Eukaryota</taxon>
        <taxon>Fungi</taxon>
        <taxon>Dikarya</taxon>
        <taxon>Ascomycota</taxon>
        <taxon>Saccharomycotina</taxon>
        <taxon>Pichiomycetes</taxon>
        <taxon>Metschnikowiaceae</taxon>
        <taxon>Australozyma</taxon>
    </lineage>
</organism>
<keyword evidence="19" id="KW-1133">Transmembrane helix</keyword>
<dbReference type="PIRSF" id="PIRSF017205">
    <property type="entry name" value="ERO1"/>
    <property type="match status" value="1"/>
</dbReference>
<evidence type="ECO:0000256" key="15">
    <source>
        <dbReference type="ARBA" id="ARBA00023284"/>
    </source>
</evidence>
<evidence type="ECO:0000256" key="4">
    <source>
        <dbReference type="ARBA" id="ARBA00011802"/>
    </source>
</evidence>
<comment type="subcellular location">
    <subcellularLocation>
        <location evidence="2">Endoplasmic reticulum membrane</location>
        <topology evidence="2">Peripheral membrane protein</topology>
        <orientation evidence="2">Lumenal side</orientation>
    </subcellularLocation>
</comment>
<evidence type="ECO:0000256" key="8">
    <source>
        <dbReference type="ARBA" id="ARBA00022824"/>
    </source>
</evidence>
<dbReference type="SUPFAM" id="SSF110019">
    <property type="entry name" value="ERO1-like"/>
    <property type="match status" value="1"/>
</dbReference>
<evidence type="ECO:0000256" key="9">
    <source>
        <dbReference type="ARBA" id="ARBA00022827"/>
    </source>
</evidence>
<comment type="cofactor">
    <cofactor evidence="1 17">
        <name>FAD</name>
        <dbReference type="ChEBI" id="CHEBI:57692"/>
    </cofactor>
</comment>
<name>A0AAX4HF11_9ASCO</name>
<evidence type="ECO:0000256" key="19">
    <source>
        <dbReference type="SAM" id="Phobius"/>
    </source>
</evidence>
<proteinExistence type="inferred from homology"/>
<keyword evidence="15" id="KW-0676">Redox-active center</keyword>
<dbReference type="GO" id="GO:0034975">
    <property type="term" value="P:protein folding in endoplasmic reticulum"/>
    <property type="evidence" value="ECO:0007669"/>
    <property type="project" value="InterPro"/>
</dbReference>
<keyword evidence="10" id="KW-0249">Electron transport</keyword>
<evidence type="ECO:0000256" key="6">
    <source>
        <dbReference type="ARBA" id="ARBA00022630"/>
    </source>
</evidence>
<evidence type="ECO:0008006" key="22">
    <source>
        <dbReference type="Google" id="ProtNLM"/>
    </source>
</evidence>
<keyword evidence="12 19" id="KW-0472">Membrane</keyword>
<evidence type="ECO:0000256" key="7">
    <source>
        <dbReference type="ARBA" id="ARBA00022729"/>
    </source>
</evidence>
<keyword evidence="8" id="KW-0256">Endoplasmic reticulum</keyword>
<gene>
    <name evidence="20" type="ORF">PUMCH_004380</name>
</gene>
<feature type="binding site" evidence="17">
    <location>
        <position position="230"/>
    </location>
    <ligand>
        <name>FAD</name>
        <dbReference type="ChEBI" id="CHEBI:57692"/>
    </ligand>
</feature>
<feature type="binding site" evidence="17">
    <location>
        <position position="262"/>
    </location>
    <ligand>
        <name>FAD</name>
        <dbReference type="ChEBI" id="CHEBI:57692"/>
    </ligand>
</feature>
<feature type="disulfide bond" description="Redox-active" evidence="18">
    <location>
        <begin position="372"/>
        <end position="375"/>
    </location>
</feature>
<keyword evidence="9 17" id="KW-0274">FAD</keyword>
<feature type="binding site" evidence="17">
    <location>
        <position position="233"/>
    </location>
    <ligand>
        <name>FAD</name>
        <dbReference type="ChEBI" id="CHEBI:57692"/>
    </ligand>
</feature>
<evidence type="ECO:0000256" key="17">
    <source>
        <dbReference type="PIRSR" id="PIRSR017205-2"/>
    </source>
</evidence>
<dbReference type="PANTHER" id="PTHR12613">
    <property type="entry name" value="ERO1-RELATED"/>
    <property type="match status" value="1"/>
</dbReference>
<evidence type="ECO:0000256" key="18">
    <source>
        <dbReference type="PIRSR" id="PIRSR017205-3"/>
    </source>
</evidence>
<evidence type="ECO:0000256" key="2">
    <source>
        <dbReference type="ARBA" id="ARBA00004367"/>
    </source>
</evidence>
<evidence type="ECO:0000256" key="13">
    <source>
        <dbReference type="ARBA" id="ARBA00023157"/>
    </source>
</evidence>
<evidence type="ECO:0000256" key="5">
    <source>
        <dbReference type="ARBA" id="ARBA00022448"/>
    </source>
</evidence>
<accession>A0AAX4HF11</accession>
<dbReference type="GO" id="GO:0015035">
    <property type="term" value="F:protein-disulfide reductase activity"/>
    <property type="evidence" value="ECO:0007669"/>
    <property type="project" value="InterPro"/>
</dbReference>
<evidence type="ECO:0000256" key="16">
    <source>
        <dbReference type="PIRSR" id="PIRSR017205-1"/>
    </source>
</evidence>
<keyword evidence="6" id="KW-0285">Flavoprotein</keyword>
<keyword evidence="13 18" id="KW-1015">Disulfide bond</keyword>
<dbReference type="Pfam" id="PF04137">
    <property type="entry name" value="ERO1"/>
    <property type="match status" value="1"/>
</dbReference>
<dbReference type="PANTHER" id="PTHR12613:SF0">
    <property type="entry name" value="ERO1-LIKE PROTEIN"/>
    <property type="match status" value="1"/>
</dbReference>
<feature type="binding site" evidence="17">
    <location>
        <position position="182"/>
    </location>
    <ligand>
        <name>FAD</name>
        <dbReference type="ChEBI" id="CHEBI:57692"/>
    </ligand>
</feature>
<dbReference type="Proteomes" id="UP001338582">
    <property type="component" value="Chromosome 5"/>
</dbReference>
<keyword evidence="14" id="KW-0325">Glycoprotein</keyword>
<dbReference type="GeneID" id="88175441"/>
<dbReference type="GO" id="GO:0071949">
    <property type="term" value="F:FAD binding"/>
    <property type="evidence" value="ECO:0007669"/>
    <property type="project" value="InterPro"/>
</dbReference>
<dbReference type="GO" id="GO:0005789">
    <property type="term" value="C:endoplasmic reticulum membrane"/>
    <property type="evidence" value="ECO:0007669"/>
    <property type="project" value="UniProtKB-SubCell"/>
</dbReference>
<sequence length="570" mass="65165">MVTRDLQPDIRRTEFPPCNKTISPPIMKSIIFSWWLFLAALVAASISPFDSPDFCLQIITPTCNTTFSYIDEVNDRIRPLVLKLVTSPFFRFFKLNLDKQCKFWNAQHFCATRNCAVDILPTEQYNWSNVPTELLPSKLGEIHRGSKASDGSETCEDLDYCHIDDDHHCVFVDLPSNPERFTGYGGAQSFEVWKAIYSENCFPNTAPMTFAEGAEQDQCVEKNLFYRVISGLHASVAVHLSNEYLNPVTEQFEPNLKIFMERVGKFNDRLSNIYFNYALISQAIVKLGELAAVPEFIEMNTESKAGVELLENTHTTSAEYAEMLDTISLELSSEKLFDTHLLFDPKTVEPGLKEEFRSRFRNVSAIMDCVGCDRCRMWGKLQTIGYGTALKVLFELEDPTTQHLLKFRRIELVALFNTFDRLSKSISSINNFKKMYLKHLEEVAAGEAKHGDYEPIHGKGIEFPFVSFLPRVPSAKDTEAPVSEEVKQEAFKSQQDALSRGGRIYSQMNPQQGFWEEVDNIKAAVYFVLRSYVDFPKRVYDLGLYYINGWWNVYIGKAIYVPQSSGHDEL</sequence>
<dbReference type="KEGG" id="asau:88175441"/>
<dbReference type="InterPro" id="IPR007266">
    <property type="entry name" value="Ero1"/>
</dbReference>
<feature type="binding site" evidence="17">
    <location>
        <position position="193"/>
    </location>
    <ligand>
        <name>FAD</name>
        <dbReference type="ChEBI" id="CHEBI:57692"/>
    </ligand>
</feature>
<evidence type="ECO:0000256" key="10">
    <source>
        <dbReference type="ARBA" id="ARBA00022982"/>
    </source>
</evidence>
<feature type="transmembrane region" description="Helical" evidence="19">
    <location>
        <begin position="30"/>
        <end position="49"/>
    </location>
</feature>
<dbReference type="AlphaFoldDB" id="A0AAX4HF11"/>
<evidence type="ECO:0000256" key="3">
    <source>
        <dbReference type="ARBA" id="ARBA00008277"/>
    </source>
</evidence>
<evidence type="ECO:0000256" key="12">
    <source>
        <dbReference type="ARBA" id="ARBA00023136"/>
    </source>
</evidence>
<protein>
    <recommendedName>
        <fullName evidence="22">Endoplasmic oxidoreductin-1</fullName>
    </recommendedName>
</protein>
<evidence type="ECO:0000256" key="1">
    <source>
        <dbReference type="ARBA" id="ARBA00001974"/>
    </source>
</evidence>
<feature type="active site" description="Nucleophile" evidence="16">
    <location>
        <position position="372"/>
    </location>
</feature>
<keyword evidence="5" id="KW-0813">Transport</keyword>
<reference evidence="20 21" key="1">
    <citation type="submission" date="2023-10" db="EMBL/GenBank/DDBJ databases">
        <title>Draft Genome Sequence of Candida saopaulonensis from a very Premature Infant with Sepsis.</title>
        <authorList>
            <person name="Ning Y."/>
            <person name="Dai R."/>
            <person name="Xiao M."/>
            <person name="Xu Y."/>
            <person name="Yan Q."/>
            <person name="Zhang L."/>
        </authorList>
    </citation>
    <scope>NUCLEOTIDE SEQUENCE [LARGE SCALE GENOMIC DNA]</scope>
    <source>
        <strain evidence="20 21">19XY460</strain>
    </source>
</reference>
<comment type="similarity">
    <text evidence="3">Belongs to the EROs family.</text>
</comment>
<dbReference type="InterPro" id="IPR037192">
    <property type="entry name" value="ERO1-like_sf"/>
</dbReference>